<feature type="domain" description="DinB-like" evidence="2">
    <location>
        <begin position="10"/>
        <end position="167"/>
    </location>
</feature>
<keyword evidence="1" id="KW-0472">Membrane</keyword>
<dbReference type="Gene3D" id="1.20.120.450">
    <property type="entry name" value="dinb family like domain"/>
    <property type="match status" value="1"/>
</dbReference>
<sequence length="174" mass="20318">MDKRVVHQDMERTRRRFHRLLDTAGYAELRRRSAGTRWTNRQLLFHMLLGYLIMRALLTLARLFDRLPAGASRRFARLLDAATTPFDAVNFAGSWLGGTILPRRSMDALLDRTVAAQHRRLDRETDAGLARGMHYPTRWDPFFADYMTVADLYRFPARHFEFHQAQLTLPDAQT</sequence>
<evidence type="ECO:0000256" key="1">
    <source>
        <dbReference type="SAM" id="Phobius"/>
    </source>
</evidence>
<evidence type="ECO:0000259" key="2">
    <source>
        <dbReference type="Pfam" id="PF12867"/>
    </source>
</evidence>
<evidence type="ECO:0000313" key="3">
    <source>
        <dbReference type="EMBL" id="MEA5367150.1"/>
    </source>
</evidence>
<keyword evidence="1" id="KW-0812">Transmembrane</keyword>
<proteinExistence type="predicted"/>
<dbReference type="InterPro" id="IPR024775">
    <property type="entry name" value="DinB-like"/>
</dbReference>
<feature type="transmembrane region" description="Helical" evidence="1">
    <location>
        <begin position="43"/>
        <end position="64"/>
    </location>
</feature>
<gene>
    <name evidence="3" type="ORF">VA596_47015</name>
</gene>
<dbReference type="RefSeq" id="WP_323336916.1">
    <property type="nucleotide sequence ID" value="NZ_JAYFSI010000020.1"/>
</dbReference>
<dbReference type="Proteomes" id="UP001304298">
    <property type="component" value="Unassembled WGS sequence"/>
</dbReference>
<keyword evidence="1" id="KW-1133">Transmembrane helix</keyword>
<name>A0ABU5RNW1_9PSEU</name>
<evidence type="ECO:0000313" key="4">
    <source>
        <dbReference type="Proteomes" id="UP001304298"/>
    </source>
</evidence>
<keyword evidence="4" id="KW-1185">Reference proteome</keyword>
<dbReference type="SUPFAM" id="SSF109854">
    <property type="entry name" value="DinB/YfiT-like putative metalloenzymes"/>
    <property type="match status" value="1"/>
</dbReference>
<protein>
    <submittedName>
        <fullName evidence="3">DinB family protein</fullName>
    </submittedName>
</protein>
<comment type="caution">
    <text evidence="3">The sequence shown here is derived from an EMBL/GenBank/DDBJ whole genome shotgun (WGS) entry which is preliminary data.</text>
</comment>
<accession>A0ABU5RNW1</accession>
<dbReference type="InterPro" id="IPR034660">
    <property type="entry name" value="DinB/YfiT-like"/>
</dbReference>
<dbReference type="EMBL" id="JAYFSI010000020">
    <property type="protein sequence ID" value="MEA5367150.1"/>
    <property type="molecule type" value="Genomic_DNA"/>
</dbReference>
<dbReference type="Pfam" id="PF12867">
    <property type="entry name" value="DinB_2"/>
    <property type="match status" value="1"/>
</dbReference>
<organism evidence="3 4">
    <name type="scientific">Amycolatopsis heterodermiae</name>
    <dbReference type="NCBI Taxonomy" id="3110235"/>
    <lineage>
        <taxon>Bacteria</taxon>
        <taxon>Bacillati</taxon>
        <taxon>Actinomycetota</taxon>
        <taxon>Actinomycetes</taxon>
        <taxon>Pseudonocardiales</taxon>
        <taxon>Pseudonocardiaceae</taxon>
        <taxon>Amycolatopsis</taxon>
    </lineage>
</organism>
<reference evidence="3 4" key="1">
    <citation type="submission" date="2023-12" db="EMBL/GenBank/DDBJ databases">
        <title>Amycolatopsis sp. V23-08.</title>
        <authorList>
            <person name="Somphong A."/>
        </authorList>
    </citation>
    <scope>NUCLEOTIDE SEQUENCE [LARGE SCALE GENOMIC DNA]</scope>
    <source>
        <strain evidence="3 4">V23-08</strain>
    </source>
</reference>